<gene>
    <name evidence="10" type="primary">arnC_4</name>
    <name evidence="10" type="ORF">OJF2_38410</name>
</gene>
<keyword evidence="2 10" id="KW-0328">Glycosyltransferase</keyword>
<evidence type="ECO:0000256" key="8">
    <source>
        <dbReference type="SAM" id="MobiDB-lite"/>
    </source>
</evidence>
<feature type="domain" description="Glycosyltransferase 2-like" evidence="9">
    <location>
        <begin position="27"/>
        <end position="195"/>
    </location>
</feature>
<keyword evidence="1" id="KW-1003">Cell membrane</keyword>
<keyword evidence="7" id="KW-0472">Membrane</keyword>
<dbReference type="GO" id="GO:0005886">
    <property type="term" value="C:plasma membrane"/>
    <property type="evidence" value="ECO:0007669"/>
    <property type="project" value="TreeGrafter"/>
</dbReference>
<dbReference type="EMBL" id="CP042997">
    <property type="protein sequence ID" value="QEH35293.1"/>
    <property type="molecule type" value="Genomic_DNA"/>
</dbReference>
<accession>A0A5B9W3U8</accession>
<keyword evidence="5" id="KW-0448">Lipopolysaccharide biosynthesis</keyword>
<dbReference type="Pfam" id="PF00535">
    <property type="entry name" value="Glycos_transf_2"/>
    <property type="match status" value="1"/>
</dbReference>
<evidence type="ECO:0000256" key="1">
    <source>
        <dbReference type="ARBA" id="ARBA00022475"/>
    </source>
</evidence>
<dbReference type="EC" id="2.4.2.53" evidence="10"/>
<evidence type="ECO:0000313" key="10">
    <source>
        <dbReference type="EMBL" id="QEH35293.1"/>
    </source>
</evidence>
<organism evidence="10 11">
    <name type="scientific">Aquisphaera giovannonii</name>
    <dbReference type="NCBI Taxonomy" id="406548"/>
    <lineage>
        <taxon>Bacteria</taxon>
        <taxon>Pseudomonadati</taxon>
        <taxon>Planctomycetota</taxon>
        <taxon>Planctomycetia</taxon>
        <taxon>Isosphaerales</taxon>
        <taxon>Isosphaeraceae</taxon>
        <taxon>Aquisphaera</taxon>
    </lineage>
</organism>
<sequence>MVTIRMDGPQSPRPAGAAGPAVGPALSVVVPARDEAASLPALVGEIVATLRGLGERPPWCGAGPLGGFEVVVVDDGSTDETRRVLRELAAIHPELRPVRLAANAGQSAASAAGFRAARGDWVATLDADLQNDPADLVTLWDALPGHDAVLGWRERRADAWSRRAISLLANRARNAILGQAIRDTGCSMRIFRREHALRLPAFRGCHRFYGPLLLREGCRVRQVPVNHRPRAHGRSHYNWRNRSLRVVADLLGVAWLMRRPLRYEVVEEAAGRPAAGGPLPLAWPAPRARAGVDAAAAAEGL</sequence>
<evidence type="ECO:0000313" key="11">
    <source>
        <dbReference type="Proteomes" id="UP000324233"/>
    </source>
</evidence>
<evidence type="ECO:0000256" key="6">
    <source>
        <dbReference type="ARBA" id="ARBA00022989"/>
    </source>
</evidence>
<name>A0A5B9W3U8_9BACT</name>
<keyword evidence="3 10" id="KW-0808">Transferase</keyword>
<dbReference type="KEGG" id="agv:OJF2_38410"/>
<dbReference type="RefSeq" id="WP_148595115.1">
    <property type="nucleotide sequence ID" value="NZ_CP042997.1"/>
</dbReference>
<keyword evidence="11" id="KW-1185">Reference proteome</keyword>
<dbReference type="PANTHER" id="PTHR48090:SF3">
    <property type="entry name" value="UNDECAPRENYL-PHOSPHATE 4-DEOXY-4-FORMAMIDO-L-ARABINOSE TRANSFERASE"/>
    <property type="match status" value="1"/>
</dbReference>
<dbReference type="GO" id="GO:0099621">
    <property type="term" value="F:undecaprenyl-phosphate 4-deoxy-4-formamido-L-arabinose transferase activity"/>
    <property type="evidence" value="ECO:0007669"/>
    <property type="project" value="UniProtKB-EC"/>
</dbReference>
<evidence type="ECO:0000259" key="9">
    <source>
        <dbReference type="Pfam" id="PF00535"/>
    </source>
</evidence>
<keyword evidence="6" id="KW-1133">Transmembrane helix</keyword>
<dbReference type="InterPro" id="IPR050256">
    <property type="entry name" value="Glycosyltransferase_2"/>
</dbReference>
<dbReference type="Proteomes" id="UP000324233">
    <property type="component" value="Chromosome"/>
</dbReference>
<evidence type="ECO:0000256" key="2">
    <source>
        <dbReference type="ARBA" id="ARBA00022676"/>
    </source>
</evidence>
<reference evidence="10 11" key="1">
    <citation type="submission" date="2019-08" db="EMBL/GenBank/DDBJ databases">
        <title>Deep-cultivation of Planctomycetes and their phenomic and genomic characterization uncovers novel biology.</title>
        <authorList>
            <person name="Wiegand S."/>
            <person name="Jogler M."/>
            <person name="Boedeker C."/>
            <person name="Pinto D."/>
            <person name="Vollmers J."/>
            <person name="Rivas-Marin E."/>
            <person name="Kohn T."/>
            <person name="Peeters S.H."/>
            <person name="Heuer A."/>
            <person name="Rast P."/>
            <person name="Oberbeckmann S."/>
            <person name="Bunk B."/>
            <person name="Jeske O."/>
            <person name="Meyerdierks A."/>
            <person name="Storesund J.E."/>
            <person name="Kallscheuer N."/>
            <person name="Luecker S."/>
            <person name="Lage O.M."/>
            <person name="Pohl T."/>
            <person name="Merkel B.J."/>
            <person name="Hornburger P."/>
            <person name="Mueller R.-W."/>
            <person name="Bruemmer F."/>
            <person name="Labrenz M."/>
            <person name="Spormann A.M."/>
            <person name="Op den Camp H."/>
            <person name="Overmann J."/>
            <person name="Amann R."/>
            <person name="Jetten M.S.M."/>
            <person name="Mascher T."/>
            <person name="Medema M.H."/>
            <person name="Devos D.P."/>
            <person name="Kaster A.-K."/>
            <person name="Ovreas L."/>
            <person name="Rohde M."/>
            <person name="Galperin M.Y."/>
            <person name="Jogler C."/>
        </authorList>
    </citation>
    <scope>NUCLEOTIDE SEQUENCE [LARGE SCALE GENOMIC DNA]</scope>
    <source>
        <strain evidence="10 11">OJF2</strain>
    </source>
</reference>
<keyword evidence="4" id="KW-0812">Transmembrane</keyword>
<evidence type="ECO:0000256" key="5">
    <source>
        <dbReference type="ARBA" id="ARBA00022985"/>
    </source>
</evidence>
<dbReference type="SUPFAM" id="SSF53448">
    <property type="entry name" value="Nucleotide-diphospho-sugar transferases"/>
    <property type="match status" value="1"/>
</dbReference>
<dbReference type="Gene3D" id="3.90.550.10">
    <property type="entry name" value="Spore Coat Polysaccharide Biosynthesis Protein SpsA, Chain A"/>
    <property type="match status" value="1"/>
</dbReference>
<dbReference type="OrthoDB" id="9810303at2"/>
<proteinExistence type="predicted"/>
<dbReference type="GO" id="GO:0009103">
    <property type="term" value="P:lipopolysaccharide biosynthetic process"/>
    <property type="evidence" value="ECO:0007669"/>
    <property type="project" value="UniProtKB-KW"/>
</dbReference>
<dbReference type="AlphaFoldDB" id="A0A5B9W3U8"/>
<evidence type="ECO:0000256" key="7">
    <source>
        <dbReference type="ARBA" id="ARBA00023136"/>
    </source>
</evidence>
<dbReference type="InterPro" id="IPR029044">
    <property type="entry name" value="Nucleotide-diphossugar_trans"/>
</dbReference>
<feature type="region of interest" description="Disordered" evidence="8">
    <location>
        <begin position="1"/>
        <end position="20"/>
    </location>
</feature>
<dbReference type="InterPro" id="IPR001173">
    <property type="entry name" value="Glyco_trans_2-like"/>
</dbReference>
<dbReference type="PANTHER" id="PTHR48090">
    <property type="entry name" value="UNDECAPRENYL-PHOSPHATE 4-DEOXY-4-FORMAMIDO-L-ARABINOSE TRANSFERASE-RELATED"/>
    <property type="match status" value="1"/>
</dbReference>
<evidence type="ECO:0000256" key="4">
    <source>
        <dbReference type="ARBA" id="ARBA00022692"/>
    </source>
</evidence>
<protein>
    <submittedName>
        <fullName evidence="10">Undecaprenyl-phosphate 4-deoxy-4-formamido-L-arabinose transferase</fullName>
        <ecNumber evidence="10">2.4.2.53</ecNumber>
    </submittedName>
</protein>
<evidence type="ECO:0000256" key="3">
    <source>
        <dbReference type="ARBA" id="ARBA00022679"/>
    </source>
</evidence>
<feature type="compositionally biased region" description="Low complexity" evidence="8">
    <location>
        <begin position="8"/>
        <end position="20"/>
    </location>
</feature>